<dbReference type="InterPro" id="IPR008145">
    <property type="entry name" value="GK/Ca_channel_bsu"/>
</dbReference>
<evidence type="ECO:0000256" key="1">
    <source>
        <dbReference type="ARBA" id="ARBA00003531"/>
    </source>
</evidence>
<dbReference type="InterPro" id="IPR003593">
    <property type="entry name" value="AAA+_ATPase"/>
</dbReference>
<dbReference type="CDD" id="cd00071">
    <property type="entry name" value="GMPK"/>
    <property type="match status" value="1"/>
</dbReference>
<keyword evidence="6 11" id="KW-0547">Nucleotide-binding</keyword>
<evidence type="ECO:0000256" key="9">
    <source>
        <dbReference type="ARBA" id="ARBA00030128"/>
    </source>
</evidence>
<dbReference type="FunFam" id="3.30.63.10:FF:000002">
    <property type="entry name" value="Guanylate kinase 1"/>
    <property type="match status" value="1"/>
</dbReference>
<dbReference type="Gene3D" id="3.30.63.10">
    <property type="entry name" value="Guanylate Kinase phosphate binding domain"/>
    <property type="match status" value="1"/>
</dbReference>
<keyword evidence="8 11" id="KW-0067">ATP-binding</keyword>
<name>A0A9D1IWN1_9FIRM</name>
<gene>
    <name evidence="11 13" type="primary">gmk</name>
    <name evidence="13" type="ORF">IAA53_05170</name>
</gene>
<proteinExistence type="inferred from homology"/>
<dbReference type="GO" id="GO:0004385">
    <property type="term" value="F:GMP kinase activity"/>
    <property type="evidence" value="ECO:0007669"/>
    <property type="project" value="UniProtKB-UniRule"/>
</dbReference>
<organism evidence="13 14">
    <name type="scientific">Candidatus Avoscillospira avicola</name>
    <dbReference type="NCBI Taxonomy" id="2840706"/>
    <lineage>
        <taxon>Bacteria</taxon>
        <taxon>Bacillati</taxon>
        <taxon>Bacillota</taxon>
        <taxon>Clostridia</taxon>
        <taxon>Eubacteriales</taxon>
        <taxon>Oscillospiraceae</taxon>
        <taxon>Oscillospiraceae incertae sedis</taxon>
        <taxon>Candidatus Avoscillospira</taxon>
    </lineage>
</organism>
<evidence type="ECO:0000256" key="5">
    <source>
        <dbReference type="ARBA" id="ARBA00022679"/>
    </source>
</evidence>
<evidence type="ECO:0000256" key="10">
    <source>
        <dbReference type="ARBA" id="ARBA00048594"/>
    </source>
</evidence>
<evidence type="ECO:0000256" key="11">
    <source>
        <dbReference type="HAMAP-Rule" id="MF_00328"/>
    </source>
</evidence>
<evidence type="ECO:0000256" key="3">
    <source>
        <dbReference type="ARBA" id="ARBA00012961"/>
    </source>
</evidence>
<dbReference type="InterPro" id="IPR008144">
    <property type="entry name" value="Guanylate_kin-like_dom"/>
</dbReference>
<comment type="similarity">
    <text evidence="2 11">Belongs to the guanylate kinase family.</text>
</comment>
<comment type="caution">
    <text evidence="13">The sequence shown here is derived from an EMBL/GenBank/DDBJ whole genome shotgun (WGS) entry which is preliminary data.</text>
</comment>
<dbReference type="SMART" id="SM00072">
    <property type="entry name" value="GuKc"/>
    <property type="match status" value="1"/>
</dbReference>
<dbReference type="EMBL" id="DVHE01000043">
    <property type="protein sequence ID" value="HIR50662.1"/>
    <property type="molecule type" value="Genomic_DNA"/>
</dbReference>
<dbReference type="GO" id="GO:0005829">
    <property type="term" value="C:cytosol"/>
    <property type="evidence" value="ECO:0007669"/>
    <property type="project" value="TreeGrafter"/>
</dbReference>
<reference evidence="13" key="1">
    <citation type="submission" date="2020-10" db="EMBL/GenBank/DDBJ databases">
        <authorList>
            <person name="Gilroy R."/>
        </authorList>
    </citation>
    <scope>NUCLEOTIDE SEQUENCE</scope>
    <source>
        <strain evidence="13">ChiBcec15-4380</strain>
    </source>
</reference>
<comment type="subcellular location">
    <subcellularLocation>
        <location evidence="11">Cytoplasm</location>
    </subcellularLocation>
</comment>
<dbReference type="InterPro" id="IPR020590">
    <property type="entry name" value="Guanylate_kinase_CS"/>
</dbReference>
<dbReference type="GO" id="GO:0005524">
    <property type="term" value="F:ATP binding"/>
    <property type="evidence" value="ECO:0007669"/>
    <property type="project" value="UniProtKB-UniRule"/>
</dbReference>
<keyword evidence="5 11" id="KW-0808">Transferase</keyword>
<sequence length="198" mass="22202">MRGKLIVISGPSGVGKSTVVKEVMAQCETLQFSVSATTRPMRPGEVDGKNYYFVSRDTFQRLIDEDQLLEYAEYVGNYYGTPVGPLDEALAAGRDVLLDIEVQGALRVKSRRPDAILIFMLAPSFQDIEARLYGRGDTAPELILGRLERARWEYTQAVNYDYLVVNDNVDKAVSEILAILKAEKCKAPERLHLLKEDN</sequence>
<dbReference type="SMART" id="SM00382">
    <property type="entry name" value="AAA"/>
    <property type="match status" value="1"/>
</dbReference>
<feature type="domain" description="Guanylate kinase-like" evidence="12">
    <location>
        <begin position="3"/>
        <end position="181"/>
    </location>
</feature>
<dbReference type="PANTHER" id="PTHR23117">
    <property type="entry name" value="GUANYLATE KINASE-RELATED"/>
    <property type="match status" value="1"/>
</dbReference>
<reference evidence="13" key="2">
    <citation type="journal article" date="2021" name="PeerJ">
        <title>Extensive microbial diversity within the chicken gut microbiome revealed by metagenomics and culture.</title>
        <authorList>
            <person name="Gilroy R."/>
            <person name="Ravi A."/>
            <person name="Getino M."/>
            <person name="Pursley I."/>
            <person name="Horton D.L."/>
            <person name="Alikhan N.F."/>
            <person name="Baker D."/>
            <person name="Gharbi K."/>
            <person name="Hall N."/>
            <person name="Watson M."/>
            <person name="Adriaenssens E.M."/>
            <person name="Foster-Nyarko E."/>
            <person name="Jarju S."/>
            <person name="Secka A."/>
            <person name="Antonio M."/>
            <person name="Oren A."/>
            <person name="Chaudhuri R.R."/>
            <person name="La Ragione R."/>
            <person name="Hildebrand F."/>
            <person name="Pallen M.J."/>
        </authorList>
    </citation>
    <scope>NUCLEOTIDE SEQUENCE</scope>
    <source>
        <strain evidence="13">ChiBcec15-4380</strain>
    </source>
</reference>
<accession>A0A9D1IWN1</accession>
<evidence type="ECO:0000256" key="7">
    <source>
        <dbReference type="ARBA" id="ARBA00022777"/>
    </source>
</evidence>
<keyword evidence="7 11" id="KW-0418">Kinase</keyword>
<evidence type="ECO:0000256" key="2">
    <source>
        <dbReference type="ARBA" id="ARBA00005790"/>
    </source>
</evidence>
<dbReference type="NCBIfam" id="TIGR03263">
    <property type="entry name" value="guanyl_kin"/>
    <property type="match status" value="1"/>
</dbReference>
<evidence type="ECO:0000256" key="6">
    <source>
        <dbReference type="ARBA" id="ARBA00022741"/>
    </source>
</evidence>
<evidence type="ECO:0000313" key="13">
    <source>
        <dbReference type="EMBL" id="HIR50662.1"/>
    </source>
</evidence>
<dbReference type="InterPro" id="IPR017665">
    <property type="entry name" value="Guanylate_kinase"/>
</dbReference>
<dbReference type="PROSITE" id="PS50052">
    <property type="entry name" value="GUANYLATE_KINASE_2"/>
    <property type="match status" value="1"/>
</dbReference>
<feature type="binding site" evidence="11">
    <location>
        <begin position="10"/>
        <end position="17"/>
    </location>
    <ligand>
        <name>ATP</name>
        <dbReference type="ChEBI" id="CHEBI:30616"/>
    </ligand>
</feature>
<dbReference type="Gene3D" id="3.40.50.300">
    <property type="entry name" value="P-loop containing nucleotide triphosphate hydrolases"/>
    <property type="match status" value="2"/>
</dbReference>
<evidence type="ECO:0000259" key="12">
    <source>
        <dbReference type="PROSITE" id="PS50052"/>
    </source>
</evidence>
<dbReference type="Proteomes" id="UP000824239">
    <property type="component" value="Unassembled WGS sequence"/>
</dbReference>
<comment type="catalytic activity">
    <reaction evidence="10 11">
        <text>GMP + ATP = GDP + ADP</text>
        <dbReference type="Rhea" id="RHEA:20780"/>
        <dbReference type="ChEBI" id="CHEBI:30616"/>
        <dbReference type="ChEBI" id="CHEBI:58115"/>
        <dbReference type="ChEBI" id="CHEBI:58189"/>
        <dbReference type="ChEBI" id="CHEBI:456216"/>
        <dbReference type="EC" id="2.7.4.8"/>
    </reaction>
</comment>
<dbReference type="PANTHER" id="PTHR23117:SF13">
    <property type="entry name" value="GUANYLATE KINASE"/>
    <property type="match status" value="1"/>
</dbReference>
<evidence type="ECO:0000256" key="8">
    <source>
        <dbReference type="ARBA" id="ARBA00022840"/>
    </source>
</evidence>
<comment type="function">
    <text evidence="1 11">Essential for recycling GMP and indirectly, cGMP.</text>
</comment>
<dbReference type="AlphaFoldDB" id="A0A9D1IWN1"/>
<evidence type="ECO:0000313" key="14">
    <source>
        <dbReference type="Proteomes" id="UP000824239"/>
    </source>
</evidence>
<dbReference type="HAMAP" id="MF_00328">
    <property type="entry name" value="Guanylate_kinase"/>
    <property type="match status" value="1"/>
</dbReference>
<keyword evidence="11" id="KW-0963">Cytoplasm</keyword>
<dbReference type="EC" id="2.7.4.8" evidence="3 11"/>
<protein>
    <recommendedName>
        <fullName evidence="4 11">Guanylate kinase</fullName>
        <ecNumber evidence="3 11">2.7.4.8</ecNumber>
    </recommendedName>
    <alternativeName>
        <fullName evidence="9 11">GMP kinase</fullName>
    </alternativeName>
</protein>
<dbReference type="PROSITE" id="PS00856">
    <property type="entry name" value="GUANYLATE_KINASE_1"/>
    <property type="match status" value="1"/>
</dbReference>
<dbReference type="Pfam" id="PF00625">
    <property type="entry name" value="Guanylate_kin"/>
    <property type="match status" value="1"/>
</dbReference>
<evidence type="ECO:0000256" key="4">
    <source>
        <dbReference type="ARBA" id="ARBA00016296"/>
    </source>
</evidence>
<dbReference type="InterPro" id="IPR027417">
    <property type="entry name" value="P-loop_NTPase"/>
</dbReference>
<dbReference type="SUPFAM" id="SSF52540">
    <property type="entry name" value="P-loop containing nucleoside triphosphate hydrolases"/>
    <property type="match status" value="1"/>
</dbReference>